<dbReference type="OrthoDB" id="5460653at2"/>
<dbReference type="Proteomes" id="UP000198771">
    <property type="component" value="Unassembled WGS sequence"/>
</dbReference>
<dbReference type="AlphaFoldDB" id="A0A1G6A608"/>
<organism evidence="1 2">
    <name type="scientific">Desulfonatronum thiosulfatophilum</name>
    <dbReference type="NCBI Taxonomy" id="617002"/>
    <lineage>
        <taxon>Bacteria</taxon>
        <taxon>Pseudomonadati</taxon>
        <taxon>Thermodesulfobacteriota</taxon>
        <taxon>Desulfovibrionia</taxon>
        <taxon>Desulfovibrionales</taxon>
        <taxon>Desulfonatronaceae</taxon>
        <taxon>Desulfonatronum</taxon>
    </lineage>
</organism>
<protein>
    <submittedName>
        <fullName evidence="1">Mu-like prophage protein gp16</fullName>
    </submittedName>
</protein>
<accession>A0A1G6A608</accession>
<sequence length="145" mass="15795">MKNANGRKGLLAQIHIGRKALGLDDDSYRDMLEAATGKRSCADMRLGELVSICMRLEKIALAQGVELSKPKHPGKPANMDTDGKGPLLGKIEALLAEGKRPWSYAHGIAKRMYGSERVEWLTSRQLGSVVTALVKAQQKRKEAAA</sequence>
<evidence type="ECO:0000313" key="1">
    <source>
        <dbReference type="EMBL" id="SDB03463.1"/>
    </source>
</evidence>
<name>A0A1G6A608_9BACT</name>
<proteinExistence type="predicted"/>
<dbReference type="RefSeq" id="WP_092116224.1">
    <property type="nucleotide sequence ID" value="NZ_FMXO01000001.1"/>
</dbReference>
<dbReference type="Pfam" id="PF06252">
    <property type="entry name" value="GemA"/>
    <property type="match status" value="1"/>
</dbReference>
<reference evidence="1 2" key="1">
    <citation type="submission" date="2016-10" db="EMBL/GenBank/DDBJ databases">
        <authorList>
            <person name="de Groot N.N."/>
        </authorList>
    </citation>
    <scope>NUCLEOTIDE SEQUENCE [LARGE SCALE GENOMIC DNA]</scope>
    <source>
        <strain evidence="1 2">ASO4-2</strain>
    </source>
</reference>
<dbReference type="STRING" id="617002.SAMN05660653_00154"/>
<evidence type="ECO:0000313" key="2">
    <source>
        <dbReference type="Proteomes" id="UP000198771"/>
    </source>
</evidence>
<keyword evidence="2" id="KW-1185">Reference proteome</keyword>
<dbReference type="InterPro" id="IPR009363">
    <property type="entry name" value="Phage_Mu_Gp16"/>
</dbReference>
<dbReference type="EMBL" id="FMXO01000001">
    <property type="protein sequence ID" value="SDB03463.1"/>
    <property type="molecule type" value="Genomic_DNA"/>
</dbReference>
<gene>
    <name evidence="1" type="ORF">SAMN05660653_00154</name>
</gene>